<name>A0A6L2NAZ7_TANCI</name>
<gene>
    <name evidence="2" type="ORF">Tci_054645</name>
</gene>
<dbReference type="AlphaFoldDB" id="A0A6L2NAZ7"/>
<comment type="caution">
    <text evidence="2">The sequence shown here is derived from an EMBL/GenBank/DDBJ whole genome shotgun (WGS) entry which is preliminary data.</text>
</comment>
<organism evidence="2">
    <name type="scientific">Tanacetum cinerariifolium</name>
    <name type="common">Dalmatian daisy</name>
    <name type="synonym">Chrysanthemum cinerariifolium</name>
    <dbReference type="NCBI Taxonomy" id="118510"/>
    <lineage>
        <taxon>Eukaryota</taxon>
        <taxon>Viridiplantae</taxon>
        <taxon>Streptophyta</taxon>
        <taxon>Embryophyta</taxon>
        <taxon>Tracheophyta</taxon>
        <taxon>Spermatophyta</taxon>
        <taxon>Magnoliopsida</taxon>
        <taxon>eudicotyledons</taxon>
        <taxon>Gunneridae</taxon>
        <taxon>Pentapetalae</taxon>
        <taxon>asterids</taxon>
        <taxon>campanulids</taxon>
        <taxon>Asterales</taxon>
        <taxon>Asteraceae</taxon>
        <taxon>Asteroideae</taxon>
        <taxon>Anthemideae</taxon>
        <taxon>Anthemidinae</taxon>
        <taxon>Tanacetum</taxon>
    </lineage>
</organism>
<reference evidence="2" key="1">
    <citation type="journal article" date="2019" name="Sci. Rep.">
        <title>Draft genome of Tanacetum cinerariifolium, the natural source of mosquito coil.</title>
        <authorList>
            <person name="Yamashiro T."/>
            <person name="Shiraishi A."/>
            <person name="Satake H."/>
            <person name="Nakayama K."/>
        </authorList>
    </citation>
    <scope>NUCLEOTIDE SEQUENCE</scope>
</reference>
<sequence>MLDEYFNKLVKGEESVASDDMIMSQEYHGTRIDPGSQKEIQVTLKVIEYVAIDEEGEEETIEAKLIQRKWKGSLEIKDTPVATPTRSPRTETLSLDKDVLKD</sequence>
<evidence type="ECO:0000313" key="2">
    <source>
        <dbReference type="EMBL" id="GEU82667.1"/>
    </source>
</evidence>
<proteinExistence type="predicted"/>
<feature type="compositionally biased region" description="Polar residues" evidence="1">
    <location>
        <begin position="82"/>
        <end position="93"/>
    </location>
</feature>
<accession>A0A6L2NAZ7</accession>
<dbReference type="EMBL" id="BKCJ010008525">
    <property type="protein sequence ID" value="GEU82667.1"/>
    <property type="molecule type" value="Genomic_DNA"/>
</dbReference>
<feature type="region of interest" description="Disordered" evidence="1">
    <location>
        <begin position="79"/>
        <end position="102"/>
    </location>
</feature>
<evidence type="ECO:0000256" key="1">
    <source>
        <dbReference type="SAM" id="MobiDB-lite"/>
    </source>
</evidence>
<protein>
    <submittedName>
        <fullName evidence="2">Uncharacterized protein</fullName>
    </submittedName>
</protein>